<dbReference type="RefSeq" id="WP_041155410.1">
    <property type="nucleotide sequence ID" value="NZ_CBCRVP010000005.1"/>
</dbReference>
<keyword evidence="2" id="KW-1185">Reference proteome</keyword>
<keyword evidence="1" id="KW-0456">Lyase</keyword>
<organism evidence="1 2">
    <name type="scientific">Vibrio mytili</name>
    <dbReference type="NCBI Taxonomy" id="50718"/>
    <lineage>
        <taxon>Bacteria</taxon>
        <taxon>Pseudomonadati</taxon>
        <taxon>Pseudomonadota</taxon>
        <taxon>Gammaproteobacteria</taxon>
        <taxon>Vibrionales</taxon>
        <taxon>Vibrionaceae</taxon>
        <taxon>Vibrio</taxon>
    </lineage>
</organism>
<dbReference type="GO" id="GO:0016829">
    <property type="term" value="F:lyase activity"/>
    <property type="evidence" value="ECO:0007669"/>
    <property type="project" value="UniProtKB-KW"/>
</dbReference>
<protein>
    <submittedName>
        <fullName evidence="1">Phosphonate C-P lyase</fullName>
    </submittedName>
</protein>
<dbReference type="AlphaFoldDB" id="A0A0C3HRN9"/>
<dbReference type="STRING" id="50718.SU60_10120"/>
<sequence>MSAVTERSSWMSILAQSQQSELERLWSETKIEQSYQVVRQPEIGLAQVRARMGGTGREFNMGDATITRAVIKLDSGEMGFSYLRGRNKAQAELSAVIDALLQTQVHHELLMRKVIEPLAALKQEQQHQRAKEIATSKVDFFTLVRGED</sequence>
<gene>
    <name evidence="1" type="ORF">SU60_10120</name>
</gene>
<dbReference type="InterPro" id="IPR009609">
    <property type="entry name" value="Phosphonate_metab_PhnG"/>
</dbReference>
<dbReference type="Proteomes" id="UP000031977">
    <property type="component" value="Unassembled WGS sequence"/>
</dbReference>
<dbReference type="GO" id="GO:0015716">
    <property type="term" value="P:organic phosphonate transport"/>
    <property type="evidence" value="ECO:0007669"/>
    <property type="project" value="InterPro"/>
</dbReference>
<comment type="caution">
    <text evidence="1">The sequence shown here is derived from an EMBL/GenBank/DDBJ whole genome shotgun (WGS) entry which is preliminary data.</text>
</comment>
<accession>A0A0C3HRN9</accession>
<dbReference type="OrthoDB" id="530475at2"/>
<dbReference type="GO" id="GO:0019634">
    <property type="term" value="P:organic phosphonate metabolic process"/>
    <property type="evidence" value="ECO:0007669"/>
    <property type="project" value="InterPro"/>
</dbReference>
<dbReference type="Pfam" id="PF06754">
    <property type="entry name" value="PhnG"/>
    <property type="match status" value="1"/>
</dbReference>
<name>A0A0C3HRN9_9VIBR</name>
<dbReference type="NCBIfam" id="TIGR03293">
    <property type="entry name" value="PhnG_redo"/>
    <property type="match status" value="1"/>
</dbReference>
<reference evidence="1 2" key="1">
    <citation type="submission" date="2015-01" db="EMBL/GenBank/DDBJ databases">
        <title>Draft genome of Vibrio mytili type strain CAIM 528.</title>
        <authorList>
            <person name="Gonzalez-Castillo A."/>
            <person name="Gomez-Gil B."/>
            <person name="Enciso-Ibarra J."/>
        </authorList>
    </citation>
    <scope>NUCLEOTIDE SEQUENCE [LARGE SCALE GENOMIC DNA]</scope>
    <source>
        <strain evidence="1 2">CAIM 528</strain>
    </source>
</reference>
<evidence type="ECO:0000313" key="1">
    <source>
        <dbReference type="EMBL" id="KIN10861.1"/>
    </source>
</evidence>
<proteinExistence type="predicted"/>
<evidence type="ECO:0000313" key="2">
    <source>
        <dbReference type="Proteomes" id="UP000031977"/>
    </source>
</evidence>
<dbReference type="EMBL" id="JXOK01000037">
    <property type="protein sequence ID" value="KIN10861.1"/>
    <property type="molecule type" value="Genomic_DNA"/>
</dbReference>